<protein>
    <recommendedName>
        <fullName evidence="2">SAP domain-containing protein</fullName>
    </recommendedName>
</protein>
<dbReference type="InterPro" id="IPR003034">
    <property type="entry name" value="SAP_dom"/>
</dbReference>
<feature type="region of interest" description="Disordered" evidence="1">
    <location>
        <begin position="181"/>
        <end position="208"/>
    </location>
</feature>
<evidence type="ECO:0000259" key="2">
    <source>
        <dbReference type="Pfam" id="PF02037"/>
    </source>
</evidence>
<dbReference type="Proteomes" id="UP001056384">
    <property type="component" value="Chromosome 8"/>
</dbReference>
<feature type="compositionally biased region" description="Basic and acidic residues" evidence="1">
    <location>
        <begin position="184"/>
        <end position="194"/>
    </location>
</feature>
<feature type="domain" description="SAP" evidence="2">
    <location>
        <begin position="638"/>
        <end position="670"/>
    </location>
</feature>
<feature type="region of interest" description="Disordered" evidence="1">
    <location>
        <begin position="889"/>
        <end position="915"/>
    </location>
</feature>
<proteinExistence type="predicted"/>
<gene>
    <name evidence="3" type="ORF">Slin15195_G093900</name>
</gene>
<dbReference type="Pfam" id="PF02037">
    <property type="entry name" value="SAP"/>
    <property type="match status" value="1"/>
</dbReference>
<dbReference type="AlphaFoldDB" id="A0A9Q9ELS3"/>
<keyword evidence="4" id="KW-1185">Reference proteome</keyword>
<evidence type="ECO:0000313" key="4">
    <source>
        <dbReference type="Proteomes" id="UP001056384"/>
    </source>
</evidence>
<name>A0A9Q9ELS3_9PEZI</name>
<sequence length="915" mass="100972">MSDSGIVSADRVIFIDLAGEVNLLTAILTLTCHSNGAYTMHIDGFSIDASYSSDLSQRVRGVSSQLGHEELGSRVLRTCNSTLLSNISSAESSNGSVKAYGLQVESVFLHLSTSDAMITRHRNGYVELDWESVTLGCKLDDFLSNVALSLREEFDAVDNPDIETRWQTLSDAFTQSAGAFTQRDTVEKTADRTPDTAPMEQKPAAKRVKDIQPTCDQVSQVLDGTTSIVTEYQVGNLLKQHGLNIASTKLEITRLDQNTVTGRLSGLSSTSSNNDFLDLRVTSTLQAYNVKSLDSYVPNRTIDAVLQNFRHISKKDLKAKAVAYGRVVPHLLEHIALYSDISKATLKHLPRGLVEIELAGFELKLSYDHRATIKRAFRRGPVAHEQAYMAWKNPIVIEQDEELERDMQQILDDGGLFGDDVESNDQDPNPGQSWPKSPEQSKCKKRKADAEVDYNGCGAEPRPSKVTKTAHTMIGLALPTMPQPLQYPTSPASRCNKRKADYEVTDDECGAELRPSKVAKTGHTTIGLALPAMPQPLQQPTPPSSLRAQSVASQISVPATAEVLPKPHVFTQSTINNPWAFPASQKQYQAVPRHDTYSSTQVYQHQTNPNAPRYSAKKEEVPTNDDIKRCVVTSFDRIKKTQLIAWCKAHRLDTRGKKPEIERRIEDYVEYYRNELDGHYGVPASHVQRLQELAAPRPASHTMYAPISTARYYNTPASHTMQTPVSTARYYNTPQLPVSTTQQAMAPSASYQAQQWPQHVYQYNRLSAQFTRPSPVPAIQASAATNSLEKSEGFSADRGYKTPTRHEVINACAQVLYPRYPNPTFPFKVAEMRNFLKSVKDKDVRYDTPKSKLENMLVDWFTACGHKATLDQVMAARLAGTYAGAQAPQAAAAAASPPGNVGSQAPAAAGGRASR</sequence>
<dbReference type="EMBL" id="CP099425">
    <property type="protein sequence ID" value="USW56071.1"/>
    <property type="molecule type" value="Genomic_DNA"/>
</dbReference>
<feature type="compositionally biased region" description="Polar residues" evidence="1">
    <location>
        <begin position="426"/>
        <end position="440"/>
    </location>
</feature>
<accession>A0A9Q9ELS3</accession>
<evidence type="ECO:0000313" key="3">
    <source>
        <dbReference type="EMBL" id="USW56071.1"/>
    </source>
</evidence>
<feature type="compositionally biased region" description="Low complexity" evidence="1">
    <location>
        <begin position="889"/>
        <end position="899"/>
    </location>
</feature>
<feature type="region of interest" description="Disordered" evidence="1">
    <location>
        <begin position="413"/>
        <end position="466"/>
    </location>
</feature>
<reference evidence="3" key="1">
    <citation type="submission" date="2022-06" db="EMBL/GenBank/DDBJ databases">
        <title>Complete genome sequences of two strains of the flax pathogen Septoria linicola.</title>
        <authorList>
            <person name="Lapalu N."/>
            <person name="Simon A."/>
            <person name="Demenou B."/>
            <person name="Paumier D."/>
            <person name="Guillot M.-P."/>
            <person name="Gout L."/>
            <person name="Valade R."/>
        </authorList>
    </citation>
    <scope>NUCLEOTIDE SEQUENCE</scope>
    <source>
        <strain evidence="3">SE15195</strain>
    </source>
</reference>
<evidence type="ECO:0000256" key="1">
    <source>
        <dbReference type="SAM" id="MobiDB-lite"/>
    </source>
</evidence>
<organism evidence="3 4">
    <name type="scientific">Septoria linicola</name>
    <dbReference type="NCBI Taxonomy" id="215465"/>
    <lineage>
        <taxon>Eukaryota</taxon>
        <taxon>Fungi</taxon>
        <taxon>Dikarya</taxon>
        <taxon>Ascomycota</taxon>
        <taxon>Pezizomycotina</taxon>
        <taxon>Dothideomycetes</taxon>
        <taxon>Dothideomycetidae</taxon>
        <taxon>Mycosphaerellales</taxon>
        <taxon>Mycosphaerellaceae</taxon>
        <taxon>Septoria</taxon>
    </lineage>
</organism>